<feature type="transmembrane region" description="Helical" evidence="6">
    <location>
        <begin position="248"/>
        <end position="271"/>
    </location>
</feature>
<keyword evidence="2 6" id="KW-0812">Transmembrane</keyword>
<feature type="transmembrane region" description="Helical" evidence="6">
    <location>
        <begin position="210"/>
        <end position="228"/>
    </location>
</feature>
<dbReference type="InterPro" id="IPR005821">
    <property type="entry name" value="Ion_trans_dom"/>
</dbReference>
<keyword evidence="3 6" id="KW-1133">Transmembrane helix</keyword>
<evidence type="ECO:0000313" key="9">
    <source>
        <dbReference type="Proteomes" id="UP001189429"/>
    </source>
</evidence>
<protein>
    <recommendedName>
        <fullName evidence="7">Ion transport domain-containing protein</fullName>
    </recommendedName>
</protein>
<evidence type="ECO:0000259" key="7">
    <source>
        <dbReference type="Pfam" id="PF00520"/>
    </source>
</evidence>
<feature type="domain" description="Ion transport" evidence="7">
    <location>
        <begin position="209"/>
        <end position="450"/>
    </location>
</feature>
<evidence type="ECO:0000313" key="8">
    <source>
        <dbReference type="EMBL" id="CAK0894868.1"/>
    </source>
</evidence>
<accession>A0ABN9XAD6</accession>
<feature type="compositionally biased region" description="Pro residues" evidence="5">
    <location>
        <begin position="46"/>
        <end position="59"/>
    </location>
</feature>
<dbReference type="SUPFAM" id="SSF81324">
    <property type="entry name" value="Voltage-gated potassium channels"/>
    <property type="match status" value="1"/>
</dbReference>
<feature type="region of interest" description="Disordered" evidence="5">
    <location>
        <begin position="22"/>
        <end position="109"/>
    </location>
</feature>
<dbReference type="InterPro" id="IPR043203">
    <property type="entry name" value="VGCC_Ca_Na"/>
</dbReference>
<evidence type="ECO:0000256" key="1">
    <source>
        <dbReference type="ARBA" id="ARBA00004141"/>
    </source>
</evidence>
<evidence type="ECO:0000256" key="2">
    <source>
        <dbReference type="ARBA" id="ARBA00022692"/>
    </source>
</evidence>
<reference evidence="8" key="1">
    <citation type="submission" date="2023-10" db="EMBL/GenBank/DDBJ databases">
        <authorList>
            <person name="Chen Y."/>
            <person name="Shah S."/>
            <person name="Dougan E. K."/>
            <person name="Thang M."/>
            <person name="Chan C."/>
        </authorList>
    </citation>
    <scope>NUCLEOTIDE SEQUENCE [LARGE SCALE GENOMIC DNA]</scope>
</reference>
<feature type="transmembrane region" description="Helical" evidence="6">
    <location>
        <begin position="359"/>
        <end position="382"/>
    </location>
</feature>
<feature type="transmembrane region" description="Helical" evidence="6">
    <location>
        <begin position="403"/>
        <end position="421"/>
    </location>
</feature>
<name>A0ABN9XAD6_9DINO</name>
<gene>
    <name evidence="8" type="ORF">PCOR1329_LOCUS73782</name>
</gene>
<feature type="non-terminal residue" evidence="8">
    <location>
        <position position="452"/>
    </location>
</feature>
<sequence length="452" mass="49059">MQPGLFRRRLLELAAEYESLHAAAAPARHGTSRSSSLDRASRAWQPAPPLAEDPPPGLWPEPAEHGAPGGPDGGGGKGAGPPGAPSCPPAGWARTPSSESGLLGAGIGTVPSLRSQDTLSVSQQGSGTGALGFSRHATAKRLDRLKASASSLFSGAPSDSGRSSFWESASNEERSKFERAVRKTVMYLRGSANSRAADPRPLAGLVRSRHFAVAIACLVILSILLIGIETQVLASLSNKGSGSEQMLAVLSAANYAFTLLFTLEMVARIYVFRLDFFVEERMWNCFDLIILLLAIAEVALELVVRSLSGGGRNPLEKGGTAKILRLFRLSRLLRLVRTFRQLKPLRMLVHSIVCAGRSVFWALMLLLMIVYAFGVVLTQAVTEHTQGDQQSDDELLMAYYGDLVRSMLSLWMAVSGGISWVEVTEPLDRIGNATWKVLFLLYIIFVYFFIWR</sequence>
<organism evidence="8 9">
    <name type="scientific">Prorocentrum cordatum</name>
    <dbReference type="NCBI Taxonomy" id="2364126"/>
    <lineage>
        <taxon>Eukaryota</taxon>
        <taxon>Sar</taxon>
        <taxon>Alveolata</taxon>
        <taxon>Dinophyceae</taxon>
        <taxon>Prorocentrales</taxon>
        <taxon>Prorocentraceae</taxon>
        <taxon>Prorocentrum</taxon>
    </lineage>
</organism>
<evidence type="ECO:0000256" key="6">
    <source>
        <dbReference type="SAM" id="Phobius"/>
    </source>
</evidence>
<dbReference type="InterPro" id="IPR027359">
    <property type="entry name" value="Volt_channel_dom_sf"/>
</dbReference>
<keyword evidence="4 6" id="KW-0472">Membrane</keyword>
<comment type="subcellular location">
    <subcellularLocation>
        <location evidence="1">Membrane</location>
        <topology evidence="1">Multi-pass membrane protein</topology>
    </subcellularLocation>
</comment>
<dbReference type="Gene3D" id="1.10.287.70">
    <property type="match status" value="1"/>
</dbReference>
<feature type="transmembrane region" description="Helical" evidence="6">
    <location>
        <begin position="433"/>
        <end position="451"/>
    </location>
</feature>
<dbReference type="PANTHER" id="PTHR10037:SF62">
    <property type="entry name" value="SODIUM CHANNEL PROTEIN 60E"/>
    <property type="match status" value="1"/>
</dbReference>
<dbReference type="Gene3D" id="1.20.120.350">
    <property type="entry name" value="Voltage-gated potassium channels. Chain C"/>
    <property type="match status" value="1"/>
</dbReference>
<dbReference type="Pfam" id="PF00520">
    <property type="entry name" value="Ion_trans"/>
    <property type="match status" value="1"/>
</dbReference>
<feature type="compositionally biased region" description="Low complexity" evidence="5">
    <location>
        <begin position="22"/>
        <end position="38"/>
    </location>
</feature>
<keyword evidence="9" id="KW-1185">Reference proteome</keyword>
<feature type="compositionally biased region" description="Gly residues" evidence="5">
    <location>
        <begin position="67"/>
        <end position="81"/>
    </location>
</feature>
<evidence type="ECO:0000256" key="5">
    <source>
        <dbReference type="SAM" id="MobiDB-lite"/>
    </source>
</evidence>
<comment type="caution">
    <text evidence="8">The sequence shown here is derived from an EMBL/GenBank/DDBJ whole genome shotgun (WGS) entry which is preliminary data.</text>
</comment>
<evidence type="ECO:0000256" key="3">
    <source>
        <dbReference type="ARBA" id="ARBA00022989"/>
    </source>
</evidence>
<dbReference type="Proteomes" id="UP001189429">
    <property type="component" value="Unassembled WGS sequence"/>
</dbReference>
<evidence type="ECO:0000256" key="4">
    <source>
        <dbReference type="ARBA" id="ARBA00023136"/>
    </source>
</evidence>
<proteinExistence type="predicted"/>
<dbReference type="PANTHER" id="PTHR10037">
    <property type="entry name" value="VOLTAGE-GATED CATION CHANNEL CALCIUM AND SODIUM"/>
    <property type="match status" value="1"/>
</dbReference>
<feature type="transmembrane region" description="Helical" evidence="6">
    <location>
        <begin position="283"/>
        <end position="304"/>
    </location>
</feature>
<dbReference type="EMBL" id="CAUYUJ010019957">
    <property type="protein sequence ID" value="CAK0894868.1"/>
    <property type="molecule type" value="Genomic_DNA"/>
</dbReference>